<name>A0ABP9AN88_9SPHI</name>
<dbReference type="PANTHER" id="PTHR23407">
    <property type="entry name" value="ATPASE INHIBITOR/5-FORMYLTETRAHYDROFOLATE CYCLO-LIGASE"/>
    <property type="match status" value="1"/>
</dbReference>
<gene>
    <name evidence="5" type="ORF">GCM10023231_09010</name>
</gene>
<dbReference type="PANTHER" id="PTHR23407:SF1">
    <property type="entry name" value="5-FORMYLTETRAHYDROFOLATE CYCLO-LIGASE"/>
    <property type="match status" value="1"/>
</dbReference>
<keyword evidence="3 4" id="KW-0067">ATP-binding</keyword>
<evidence type="ECO:0000256" key="2">
    <source>
        <dbReference type="ARBA" id="ARBA00022741"/>
    </source>
</evidence>
<comment type="cofactor">
    <cofactor evidence="4">
        <name>Mg(2+)</name>
        <dbReference type="ChEBI" id="CHEBI:18420"/>
    </cofactor>
</comment>
<dbReference type="SUPFAM" id="SSF100950">
    <property type="entry name" value="NagB/RpiA/CoA transferase-like"/>
    <property type="match status" value="1"/>
</dbReference>
<dbReference type="NCBIfam" id="TIGR02727">
    <property type="entry name" value="MTHFS_bact"/>
    <property type="match status" value="1"/>
</dbReference>
<keyword evidence="6" id="KW-1185">Reference proteome</keyword>
<sequence length="223" mass="26087">MEWQFTRVADEEKVAADFRRLLFLPRLDYFQWMFTKAECRLRFKTMRDGLSKDQYVRFNRSLLDEAKKIPLVGVNCIHLFLPIVEQKEPNTFLIIEYLTATYPAIKIVVPRSDVQSNLLTHHVFGHHQELVRNKWGILEPHEATEPVEEHMIDLIFLPLLAFDQQGNRVGYGKGYYDRFLNACKPDVQKIGLSLFGPVDQIADVEPHDVPLDKCITPEKTWVF</sequence>
<comment type="catalytic activity">
    <reaction evidence="4">
        <text>(6S)-5-formyl-5,6,7,8-tetrahydrofolate + ATP = (6R)-5,10-methenyltetrahydrofolate + ADP + phosphate</text>
        <dbReference type="Rhea" id="RHEA:10488"/>
        <dbReference type="ChEBI" id="CHEBI:30616"/>
        <dbReference type="ChEBI" id="CHEBI:43474"/>
        <dbReference type="ChEBI" id="CHEBI:57455"/>
        <dbReference type="ChEBI" id="CHEBI:57457"/>
        <dbReference type="ChEBI" id="CHEBI:456216"/>
        <dbReference type="EC" id="6.3.3.2"/>
    </reaction>
</comment>
<dbReference type="InterPro" id="IPR002698">
    <property type="entry name" value="FTHF_cligase"/>
</dbReference>
<dbReference type="EMBL" id="BAABIQ010000005">
    <property type="protein sequence ID" value="GAA4783562.1"/>
    <property type="molecule type" value="Genomic_DNA"/>
</dbReference>
<evidence type="ECO:0000256" key="1">
    <source>
        <dbReference type="ARBA" id="ARBA00010638"/>
    </source>
</evidence>
<comment type="caution">
    <text evidence="5">The sequence shown here is derived from an EMBL/GenBank/DDBJ whole genome shotgun (WGS) entry which is preliminary data.</text>
</comment>
<dbReference type="PIRSF" id="PIRSF006806">
    <property type="entry name" value="FTHF_cligase"/>
    <property type="match status" value="1"/>
</dbReference>
<evidence type="ECO:0000256" key="4">
    <source>
        <dbReference type="RuleBase" id="RU361279"/>
    </source>
</evidence>
<comment type="similarity">
    <text evidence="1 4">Belongs to the 5-formyltetrahydrofolate cyclo-ligase family.</text>
</comment>
<dbReference type="EC" id="6.3.3.2" evidence="4"/>
<dbReference type="Gene3D" id="3.40.50.10420">
    <property type="entry name" value="NagB/RpiA/CoA transferase-like"/>
    <property type="match status" value="1"/>
</dbReference>
<proteinExistence type="inferred from homology"/>
<dbReference type="Proteomes" id="UP001501411">
    <property type="component" value="Unassembled WGS sequence"/>
</dbReference>
<keyword evidence="4" id="KW-0479">Metal-binding</keyword>
<keyword evidence="2 4" id="KW-0547">Nucleotide-binding</keyword>
<evidence type="ECO:0000256" key="3">
    <source>
        <dbReference type="ARBA" id="ARBA00022840"/>
    </source>
</evidence>
<reference evidence="6" key="1">
    <citation type="journal article" date="2019" name="Int. J. Syst. Evol. Microbiol.">
        <title>The Global Catalogue of Microorganisms (GCM) 10K type strain sequencing project: providing services to taxonomists for standard genome sequencing and annotation.</title>
        <authorList>
            <consortium name="The Broad Institute Genomics Platform"/>
            <consortium name="The Broad Institute Genome Sequencing Center for Infectious Disease"/>
            <person name="Wu L."/>
            <person name="Ma J."/>
        </authorList>
    </citation>
    <scope>NUCLEOTIDE SEQUENCE [LARGE SCALE GENOMIC DNA]</scope>
    <source>
        <strain evidence="6">JCM 18200</strain>
    </source>
</reference>
<keyword evidence="4" id="KW-0460">Magnesium</keyword>
<dbReference type="InterPro" id="IPR037171">
    <property type="entry name" value="NagB/RpiA_transferase-like"/>
</dbReference>
<evidence type="ECO:0000313" key="5">
    <source>
        <dbReference type="EMBL" id="GAA4783562.1"/>
    </source>
</evidence>
<accession>A0ABP9AN88</accession>
<organism evidence="5 6">
    <name type="scientific">Olivibacter ginsenosidimutans</name>
    <dbReference type="NCBI Taxonomy" id="1176537"/>
    <lineage>
        <taxon>Bacteria</taxon>
        <taxon>Pseudomonadati</taxon>
        <taxon>Bacteroidota</taxon>
        <taxon>Sphingobacteriia</taxon>
        <taxon>Sphingobacteriales</taxon>
        <taxon>Sphingobacteriaceae</taxon>
        <taxon>Olivibacter</taxon>
    </lineage>
</organism>
<protein>
    <recommendedName>
        <fullName evidence="4">5-formyltetrahydrofolate cyclo-ligase</fullName>
        <ecNumber evidence="4">6.3.3.2</ecNumber>
    </recommendedName>
</protein>
<dbReference type="InterPro" id="IPR024185">
    <property type="entry name" value="FTHF_cligase-like_sf"/>
</dbReference>
<dbReference type="Pfam" id="PF01812">
    <property type="entry name" value="5-FTHF_cyc-lig"/>
    <property type="match status" value="1"/>
</dbReference>
<evidence type="ECO:0000313" key="6">
    <source>
        <dbReference type="Proteomes" id="UP001501411"/>
    </source>
</evidence>